<evidence type="ECO:0000256" key="15">
    <source>
        <dbReference type="ARBA" id="ARBA00049551"/>
    </source>
</evidence>
<comment type="similarity">
    <text evidence="2 16">Belongs to the complex I subunit 4 family.</text>
</comment>
<dbReference type="CTD" id="4538"/>
<feature type="transmembrane region" description="Helical" evidence="16">
    <location>
        <begin position="21"/>
        <end position="41"/>
    </location>
</feature>
<evidence type="ECO:0000256" key="1">
    <source>
        <dbReference type="ARBA" id="ARBA00004225"/>
    </source>
</evidence>
<dbReference type="GO" id="GO:0031966">
    <property type="term" value="C:mitochondrial membrane"/>
    <property type="evidence" value="ECO:0007669"/>
    <property type="project" value="UniProtKB-SubCell"/>
</dbReference>
<keyword evidence="14 16" id="KW-0472">Membrane</keyword>
<feature type="domain" description="NADH:ubiquinone oxidoreductase chain 4 N-terminal" evidence="18">
    <location>
        <begin position="1"/>
        <end position="99"/>
    </location>
</feature>
<evidence type="ECO:0000256" key="11">
    <source>
        <dbReference type="ARBA" id="ARBA00023027"/>
    </source>
</evidence>
<feature type="transmembrane region" description="Helical" evidence="16">
    <location>
        <begin position="246"/>
        <end position="264"/>
    </location>
</feature>
<feature type="transmembrane region" description="Helical" evidence="16">
    <location>
        <begin position="271"/>
        <end position="289"/>
    </location>
</feature>
<evidence type="ECO:0000256" key="10">
    <source>
        <dbReference type="ARBA" id="ARBA00022989"/>
    </source>
</evidence>
<accession>A0A343A8R8</accession>
<evidence type="ECO:0000256" key="3">
    <source>
        <dbReference type="ARBA" id="ARBA00012944"/>
    </source>
</evidence>
<name>A0A343A8R8_9ANNE</name>
<sequence length="442" mass="49156">MLKLILPMTLLLLFPTKWNTFTLSSSMLAIYSLTFISSHIWPSPLNPLMSIDPMSSVLVILTLWITPLLFSASQQIFILNNKPKSFSTMVTSLSIILITAFSVNNFMLFYIMFEASLIPTLLIIMTWGYQPERIQAGMYLMLYTITGSLPLLMSILFSYSANLSLNIIINSTYSLTPINLMWFSMNMAFLVKLPMFGTHLWLPKAHVEAPVAGSMVLAAILLKLGGYGMLRLILIFQPLIKLNSHMMISLGLWGGTITSFMCVRQTDMKSLIAYSSVGHMSLVMAGILTNNSWGMWGALALMVSHGLLSSSLFAAANLTYEMSHSRNLLINKGIHIIIPSISMMWFIMCAMNMAAPPSINLMAEIMLISATLSAHSMLIPLAFMSYLAAVYSLILYTSINHGFMNSSLNFSGNLKTNMLSCFLMHLMPVILLIISPILISVW</sequence>
<keyword evidence="10 16" id="KW-1133">Transmembrane helix</keyword>
<dbReference type="EC" id="7.1.1.2" evidence="3 16"/>
<dbReference type="EMBL" id="KX462988">
    <property type="protein sequence ID" value="APG32418.1"/>
    <property type="molecule type" value="Genomic_DNA"/>
</dbReference>
<evidence type="ECO:0000259" key="18">
    <source>
        <dbReference type="Pfam" id="PF01059"/>
    </source>
</evidence>
<dbReference type="GO" id="GO:0048039">
    <property type="term" value="F:ubiquinone binding"/>
    <property type="evidence" value="ECO:0007669"/>
    <property type="project" value="TreeGrafter"/>
</dbReference>
<keyword evidence="12 16" id="KW-0830">Ubiquinone</keyword>
<dbReference type="Pfam" id="PF01059">
    <property type="entry name" value="Oxidored_q5_N"/>
    <property type="match status" value="1"/>
</dbReference>
<dbReference type="PRINTS" id="PR01437">
    <property type="entry name" value="NUOXDRDTASE4"/>
</dbReference>
<protein>
    <recommendedName>
        <fullName evidence="4 16">NADH-ubiquinone oxidoreductase chain 4</fullName>
        <ecNumber evidence="3 16">7.1.1.2</ecNumber>
    </recommendedName>
</protein>
<dbReference type="GO" id="GO:0015990">
    <property type="term" value="P:electron transport coupled proton transport"/>
    <property type="evidence" value="ECO:0007669"/>
    <property type="project" value="TreeGrafter"/>
</dbReference>
<dbReference type="Pfam" id="PF00361">
    <property type="entry name" value="Proton_antipo_M"/>
    <property type="match status" value="1"/>
</dbReference>
<evidence type="ECO:0000259" key="17">
    <source>
        <dbReference type="Pfam" id="PF00361"/>
    </source>
</evidence>
<dbReference type="PANTHER" id="PTHR43507:SF20">
    <property type="entry name" value="NADH-UBIQUINONE OXIDOREDUCTASE CHAIN 4"/>
    <property type="match status" value="1"/>
</dbReference>
<dbReference type="GO" id="GO:0008137">
    <property type="term" value="F:NADH dehydrogenase (ubiquinone) activity"/>
    <property type="evidence" value="ECO:0007669"/>
    <property type="project" value="UniProtKB-UniRule"/>
</dbReference>
<dbReference type="InterPro" id="IPR000260">
    <property type="entry name" value="NADH4_N"/>
</dbReference>
<feature type="domain" description="NADH:quinone oxidoreductase/Mrp antiporter transmembrane" evidence="17">
    <location>
        <begin position="104"/>
        <end position="382"/>
    </location>
</feature>
<evidence type="ECO:0000256" key="16">
    <source>
        <dbReference type="RuleBase" id="RU003297"/>
    </source>
</evidence>
<dbReference type="RefSeq" id="YP_009331665.1">
    <property type="nucleotide sequence ID" value="NC_032361.1"/>
</dbReference>
<dbReference type="AlphaFoldDB" id="A0A343A8R8"/>
<evidence type="ECO:0000256" key="6">
    <source>
        <dbReference type="ARBA" id="ARBA00022660"/>
    </source>
</evidence>
<evidence type="ECO:0000256" key="14">
    <source>
        <dbReference type="ARBA" id="ARBA00023136"/>
    </source>
</evidence>
<geneLocation type="mitochondrion" evidence="19"/>
<feature type="transmembrane region" description="Helical" evidence="16">
    <location>
        <begin position="140"/>
        <end position="160"/>
    </location>
</feature>
<evidence type="ECO:0000256" key="2">
    <source>
        <dbReference type="ARBA" id="ARBA00009025"/>
    </source>
</evidence>
<evidence type="ECO:0000256" key="13">
    <source>
        <dbReference type="ARBA" id="ARBA00023128"/>
    </source>
</evidence>
<comment type="catalytic activity">
    <reaction evidence="15 16">
        <text>a ubiquinone + NADH + 5 H(+)(in) = a ubiquinol + NAD(+) + 4 H(+)(out)</text>
        <dbReference type="Rhea" id="RHEA:29091"/>
        <dbReference type="Rhea" id="RHEA-COMP:9565"/>
        <dbReference type="Rhea" id="RHEA-COMP:9566"/>
        <dbReference type="ChEBI" id="CHEBI:15378"/>
        <dbReference type="ChEBI" id="CHEBI:16389"/>
        <dbReference type="ChEBI" id="CHEBI:17976"/>
        <dbReference type="ChEBI" id="CHEBI:57540"/>
        <dbReference type="ChEBI" id="CHEBI:57945"/>
        <dbReference type="EC" id="7.1.1.2"/>
    </reaction>
</comment>
<feature type="transmembrane region" description="Helical" evidence="16">
    <location>
        <begin position="417"/>
        <end position="439"/>
    </location>
</feature>
<dbReference type="GO" id="GO:0042773">
    <property type="term" value="P:ATP synthesis coupled electron transport"/>
    <property type="evidence" value="ECO:0007669"/>
    <property type="project" value="InterPro"/>
</dbReference>
<keyword evidence="8" id="KW-1278">Translocase</keyword>
<evidence type="ECO:0000313" key="19">
    <source>
        <dbReference type="EMBL" id="APG32418.1"/>
    </source>
</evidence>
<evidence type="ECO:0000256" key="12">
    <source>
        <dbReference type="ARBA" id="ARBA00023075"/>
    </source>
</evidence>
<gene>
    <name evidence="19" type="primary">ND4</name>
</gene>
<evidence type="ECO:0000256" key="9">
    <source>
        <dbReference type="ARBA" id="ARBA00022982"/>
    </source>
</evidence>
<keyword evidence="6 16" id="KW-0679">Respiratory chain</keyword>
<feature type="transmembrane region" description="Helical" evidence="16">
    <location>
        <begin position="375"/>
        <end position="396"/>
    </location>
</feature>
<dbReference type="GO" id="GO:0003954">
    <property type="term" value="F:NADH dehydrogenase activity"/>
    <property type="evidence" value="ECO:0007669"/>
    <property type="project" value="TreeGrafter"/>
</dbReference>
<organism evidence="19">
    <name type="scientific">Paraleonnates uschakovi</name>
    <dbReference type="NCBI Taxonomy" id="1922336"/>
    <lineage>
        <taxon>Eukaryota</taxon>
        <taxon>Metazoa</taxon>
        <taxon>Spiralia</taxon>
        <taxon>Lophotrochozoa</taxon>
        <taxon>Annelida</taxon>
        <taxon>Polychaeta</taxon>
        <taxon>Errantia</taxon>
        <taxon>Phyllodocida</taxon>
        <taxon>Nereididae</taxon>
        <taxon>Paraleonnates</taxon>
    </lineage>
</organism>
<comment type="subcellular location">
    <subcellularLocation>
        <location evidence="1 16">Mitochondrion membrane</location>
        <topology evidence="1 16">Multi-pass membrane protein</topology>
    </subcellularLocation>
</comment>
<evidence type="ECO:0000256" key="5">
    <source>
        <dbReference type="ARBA" id="ARBA00022448"/>
    </source>
</evidence>
<dbReference type="GeneID" id="30684379"/>
<feature type="transmembrane region" description="Helical" evidence="16">
    <location>
        <begin position="295"/>
        <end position="315"/>
    </location>
</feature>
<evidence type="ECO:0000256" key="4">
    <source>
        <dbReference type="ARBA" id="ARBA00021006"/>
    </source>
</evidence>
<evidence type="ECO:0000256" key="8">
    <source>
        <dbReference type="ARBA" id="ARBA00022967"/>
    </source>
</evidence>
<feature type="transmembrane region" description="Helical" evidence="16">
    <location>
        <begin position="85"/>
        <end position="103"/>
    </location>
</feature>
<keyword evidence="11 16" id="KW-0520">NAD</keyword>
<proteinExistence type="inferred from homology"/>
<comment type="function">
    <text evidence="16">Core subunit of the mitochondrial membrane respiratory chain NADH dehydrogenase (Complex I) which catalyzes electron transfer from NADH through the respiratory chain, using ubiquinone as an electron acceptor. Essential for the catalytic activity and assembly of complex I.</text>
</comment>
<evidence type="ECO:0000256" key="7">
    <source>
        <dbReference type="ARBA" id="ARBA00022692"/>
    </source>
</evidence>
<feature type="transmembrane region" description="Helical" evidence="16">
    <location>
        <begin position="214"/>
        <end position="240"/>
    </location>
</feature>
<keyword evidence="5 16" id="KW-0813">Transport</keyword>
<keyword evidence="7 16" id="KW-0812">Transmembrane</keyword>
<feature type="transmembrane region" description="Helical" evidence="16">
    <location>
        <begin position="109"/>
        <end position="128"/>
    </location>
</feature>
<keyword evidence="9 16" id="KW-0249">Electron transport</keyword>
<dbReference type="PANTHER" id="PTHR43507">
    <property type="entry name" value="NADH-UBIQUINONE OXIDOREDUCTASE CHAIN 4"/>
    <property type="match status" value="1"/>
</dbReference>
<feature type="transmembrane region" description="Helical" evidence="16">
    <location>
        <begin position="180"/>
        <end position="202"/>
    </location>
</feature>
<reference evidence="19" key="1">
    <citation type="journal article" date="2016" name="Mitochondrial DNA Part B Resour">
        <title>Complete mitochondrial genome sequence of the giant mud worm Paraleonnates uschakovi Khlebovich &amp; Wu, 1962 (Polychaeta: Nereididae).</title>
        <authorList>
            <person name="Park T."/>
            <person name="Lee S.-H."/>
            <person name="Kim W."/>
        </authorList>
    </citation>
    <scope>NUCLEOTIDE SEQUENCE</scope>
</reference>
<feature type="transmembrane region" description="Helical" evidence="16">
    <location>
        <begin position="336"/>
        <end position="355"/>
    </location>
</feature>
<feature type="transmembrane region" description="Helical" evidence="16">
    <location>
        <begin position="53"/>
        <end position="73"/>
    </location>
</feature>
<keyword evidence="13 16" id="KW-0496">Mitochondrion</keyword>
<dbReference type="InterPro" id="IPR003918">
    <property type="entry name" value="NADH_UbQ_OxRdtase"/>
</dbReference>
<dbReference type="InterPro" id="IPR001750">
    <property type="entry name" value="ND/Mrp_TM"/>
</dbReference>